<feature type="signal peptide" evidence="2">
    <location>
        <begin position="1"/>
        <end position="17"/>
    </location>
</feature>
<organism evidence="3 4">
    <name type="scientific">Sphagnum troendelagicum</name>
    <dbReference type="NCBI Taxonomy" id="128251"/>
    <lineage>
        <taxon>Eukaryota</taxon>
        <taxon>Viridiplantae</taxon>
        <taxon>Streptophyta</taxon>
        <taxon>Embryophyta</taxon>
        <taxon>Bryophyta</taxon>
        <taxon>Sphagnophytina</taxon>
        <taxon>Sphagnopsida</taxon>
        <taxon>Sphagnales</taxon>
        <taxon>Sphagnaceae</taxon>
        <taxon>Sphagnum</taxon>
    </lineage>
</organism>
<dbReference type="Proteomes" id="UP001497512">
    <property type="component" value="Chromosome 3"/>
</dbReference>
<proteinExistence type="predicted"/>
<dbReference type="EMBL" id="OZ019895">
    <property type="protein sequence ID" value="CAK9220280.1"/>
    <property type="molecule type" value="Genomic_DNA"/>
</dbReference>
<feature type="compositionally biased region" description="Basic and acidic residues" evidence="1">
    <location>
        <begin position="330"/>
        <end position="469"/>
    </location>
</feature>
<name>A0ABP0UFW4_9BRYO</name>
<sequence>MFTVAMSCVVIALEAHCVVEKEQKEEEENYHKCFEKVKNLTVWDKELIQVALNLEYLEAEFFLWSSVGKGLDKFAPYLAKGGPHPIGVQKANLPPLLADVFFQFGLQEVGHLRAIHKGLKEYAFPRPLLDVSTKTWAKLFDKAIGKELKPPFDPYCNGLNYVISAYTIPYVGLTGYVGANPLLLSKEAKKLVAGLLGVESGQDAVIRTFLYQKRHEEVKPYGITVAEFTDKISSLRNELSHAFLDEGLVVPRPLGPEGLTKGNILSADKDSLAYGRTPEQVFATVYGTGAASKPGGFYPKGGHGKIAQAYLHGCKESTKEYEKKHHYKKEHKEHEKEEYEKEQKEHEKKSEKEHHFKEEHKEHEEEYENEHHYKKEHKEHVREYKQYEKKDGNGEEEKEESDKKKNEGKGESEMKIDDRKEEHKKEGKEYAKKKIEKNSVGKEEKEKAKEYKKVDEKKEYGENESEKKN</sequence>
<dbReference type="Pfam" id="PF13668">
    <property type="entry name" value="Ferritin_2"/>
    <property type="match status" value="1"/>
</dbReference>
<reference evidence="3" key="1">
    <citation type="submission" date="2024-02" db="EMBL/GenBank/DDBJ databases">
        <authorList>
            <consortium name="ELIXIR-Norway"/>
            <consortium name="Elixir Norway"/>
        </authorList>
    </citation>
    <scope>NUCLEOTIDE SEQUENCE</scope>
</reference>
<dbReference type="PANTHER" id="PTHR31694:SF26">
    <property type="entry name" value="OS05G0151100 PROTEIN"/>
    <property type="match status" value="1"/>
</dbReference>
<dbReference type="InterPro" id="IPR052965">
    <property type="entry name" value="Pigment-catalase-like"/>
</dbReference>
<keyword evidence="4" id="KW-1185">Reference proteome</keyword>
<gene>
    <name evidence="3" type="ORF">CSSPTR1EN2_LOCUS15349</name>
</gene>
<evidence type="ECO:0000256" key="2">
    <source>
        <dbReference type="SAM" id="SignalP"/>
    </source>
</evidence>
<dbReference type="PANTHER" id="PTHR31694">
    <property type="entry name" value="DESICCATION-LIKE PROTEIN"/>
    <property type="match status" value="1"/>
</dbReference>
<keyword evidence="2" id="KW-0732">Signal</keyword>
<evidence type="ECO:0000313" key="4">
    <source>
        <dbReference type="Proteomes" id="UP001497512"/>
    </source>
</evidence>
<feature type="chain" id="PRO_5045667490" description="Desiccation-related protein PCC13-62" evidence="2">
    <location>
        <begin position="18"/>
        <end position="469"/>
    </location>
</feature>
<evidence type="ECO:0000256" key="1">
    <source>
        <dbReference type="SAM" id="MobiDB-lite"/>
    </source>
</evidence>
<evidence type="ECO:0008006" key="5">
    <source>
        <dbReference type="Google" id="ProtNLM"/>
    </source>
</evidence>
<accession>A0ABP0UFW4</accession>
<protein>
    <recommendedName>
        <fullName evidence="5">Desiccation-related protein PCC13-62</fullName>
    </recommendedName>
</protein>
<evidence type="ECO:0000313" key="3">
    <source>
        <dbReference type="EMBL" id="CAK9220280.1"/>
    </source>
</evidence>
<feature type="region of interest" description="Disordered" evidence="1">
    <location>
        <begin position="321"/>
        <end position="469"/>
    </location>
</feature>